<proteinExistence type="inferred from homology"/>
<dbReference type="Gene3D" id="1.10.443.10">
    <property type="entry name" value="Intergrase catalytic core"/>
    <property type="match status" value="1"/>
</dbReference>
<keyword evidence="2" id="KW-0229">DNA integration</keyword>
<dbReference type="PANTHER" id="PTHR30349">
    <property type="entry name" value="PHAGE INTEGRASE-RELATED"/>
    <property type="match status" value="1"/>
</dbReference>
<keyword evidence="4" id="KW-0233">DNA recombination</keyword>
<comment type="similarity">
    <text evidence="1">Belongs to the 'phage' integrase family.</text>
</comment>
<dbReference type="AlphaFoldDB" id="A0A2I5TNL9"/>
<evidence type="ECO:0000259" key="7">
    <source>
        <dbReference type="PROSITE" id="PS51900"/>
    </source>
</evidence>
<dbReference type="EMBL" id="CP025085">
    <property type="protein sequence ID" value="AUH01841.1"/>
    <property type="molecule type" value="Genomic_DNA"/>
</dbReference>
<reference evidence="9" key="2">
    <citation type="submission" date="2013-09" db="EMBL/GenBank/DDBJ databases">
        <authorList>
            <person name="Wang G."/>
            <person name="Yang Y."/>
            <person name="Su Y."/>
        </authorList>
    </citation>
    <scope>NUCLEOTIDE SEQUENCE</scope>
    <source>
        <strain evidence="9">ATCC 39006</strain>
    </source>
</reference>
<keyword evidence="10" id="KW-1185">Reference proteome</keyword>
<dbReference type="RefSeq" id="WP_021014819.1">
    <property type="nucleotide sequence ID" value="NZ_CP025084.1"/>
</dbReference>
<feature type="domain" description="Core-binding (CB)" evidence="7">
    <location>
        <begin position="4"/>
        <end position="85"/>
    </location>
</feature>
<dbReference type="InterPro" id="IPR011010">
    <property type="entry name" value="DNA_brk_join_enz"/>
</dbReference>
<evidence type="ECO:0000256" key="4">
    <source>
        <dbReference type="ARBA" id="ARBA00023172"/>
    </source>
</evidence>
<dbReference type="InterPro" id="IPR050090">
    <property type="entry name" value="Tyrosine_recombinase_XerCD"/>
</dbReference>
<dbReference type="CDD" id="cd00397">
    <property type="entry name" value="DNA_BRE_C"/>
    <property type="match status" value="1"/>
</dbReference>
<keyword evidence="3 5" id="KW-0238">DNA-binding</keyword>
<dbReference type="PANTHER" id="PTHR30349:SF41">
    <property type="entry name" value="INTEGRASE_RECOMBINASE PROTEIN MJ0367-RELATED"/>
    <property type="match status" value="1"/>
</dbReference>
<accession>A0A2I5TNL9</accession>
<dbReference type="OrthoDB" id="7064909at2"/>
<gene>
    <name evidence="8" type="ORF">CWC46_19765</name>
    <name evidence="9" type="ORF">Ser39006_019765</name>
</gene>
<dbReference type="KEGG" id="serq:CWC46_19765"/>
<dbReference type="Proteomes" id="UP000017700">
    <property type="component" value="Chromosome"/>
</dbReference>
<dbReference type="InterPro" id="IPR044068">
    <property type="entry name" value="CB"/>
</dbReference>
<feature type="domain" description="Tyr recombinase" evidence="6">
    <location>
        <begin position="107"/>
        <end position="313"/>
    </location>
</feature>
<reference evidence="9 10" key="1">
    <citation type="journal article" date="2013" name="Genome Announc.">
        <title>Draft genome sequence of Serratia sp. strain ATCC 39006, a model bacterium for analysis of the biosynthesis and regulation of prodigiosin, a carbapenem, and gas vesicles.</title>
        <authorList>
            <person name="Fineran P.C."/>
            <person name="Iglesias Cans M.C."/>
            <person name="Ramsay J.P."/>
            <person name="Wilf N.M."/>
            <person name="Cossyleon D."/>
            <person name="McNeil M.B."/>
            <person name="Williamson N.R."/>
            <person name="Monson R.E."/>
            <person name="Becher S.A."/>
            <person name="Stanton J.A."/>
            <person name="Brugger K."/>
            <person name="Brown S.D."/>
            <person name="Salmond G.P."/>
        </authorList>
    </citation>
    <scope>NUCLEOTIDE SEQUENCE [LARGE SCALE GENOMIC DNA]</scope>
    <source>
        <strain evidence="9">ATCC 39006</strain>
        <strain evidence="10">ATCC 39006 / SC 11482</strain>
    </source>
</reference>
<evidence type="ECO:0000313" key="11">
    <source>
        <dbReference type="Proteomes" id="UP000233778"/>
    </source>
</evidence>
<name>A0A2I5TNL9_SERS3</name>
<evidence type="ECO:0000313" key="8">
    <source>
        <dbReference type="EMBL" id="AUH01841.1"/>
    </source>
</evidence>
<dbReference type="GO" id="GO:0006310">
    <property type="term" value="P:DNA recombination"/>
    <property type="evidence" value="ECO:0007669"/>
    <property type="project" value="UniProtKB-KW"/>
</dbReference>
<dbReference type="KEGG" id="sera:Ser39006_019765"/>
<dbReference type="STRING" id="104623.Ser39006_01551"/>
<dbReference type="SUPFAM" id="SSF56349">
    <property type="entry name" value="DNA breaking-rejoining enzymes"/>
    <property type="match status" value="1"/>
</dbReference>
<dbReference type="Gene3D" id="1.10.150.130">
    <property type="match status" value="1"/>
</dbReference>
<evidence type="ECO:0000259" key="6">
    <source>
        <dbReference type="PROSITE" id="PS51898"/>
    </source>
</evidence>
<dbReference type="Pfam" id="PF00589">
    <property type="entry name" value="Phage_integrase"/>
    <property type="match status" value="1"/>
</dbReference>
<dbReference type="Proteomes" id="UP000233778">
    <property type="component" value="Chromosome"/>
</dbReference>
<dbReference type="EMBL" id="CP025084">
    <property type="protein sequence ID" value="AUH06164.1"/>
    <property type="molecule type" value="Genomic_DNA"/>
</dbReference>
<evidence type="ECO:0000313" key="9">
    <source>
        <dbReference type="EMBL" id="AUH06164.1"/>
    </source>
</evidence>
<reference evidence="9" key="4">
    <citation type="submission" date="2017-11" db="EMBL/GenBank/DDBJ databases">
        <title>Complete genome sequence of Serratia sp. ATCC 39006.</title>
        <authorList>
            <person name="Hampton H.G."/>
            <person name="Jackson S.A."/>
            <person name="Jauregui R."/>
            <person name="Poulter G.T.M."/>
            <person name="Salmond G.P.C."/>
            <person name="Fineran P.C."/>
        </authorList>
    </citation>
    <scope>NUCLEOTIDE SEQUENCE</scope>
    <source>
        <strain evidence="9">ATCC 39006</strain>
    </source>
</reference>
<sequence length="320" mass="37705">MDLINYDDILQDYFFSKVLRPATELSYRKVVNSFRRYTEDKVLPGQVNRLTVLNWRRYILNEQCLSSITWNNKVAHMRAIYNHVLQQQIIPLKDNPFNGVVVRPDIKRKKTLTESEIKKIYLLLEAREKEEGLGITEKIRSALRPAWYWLSVVDTLRYTGMRQNQLLNIRLEDVQLEEGWINLRSEASKNHREHRVPITRLLRPRLERLIMVATERGATHSDMLFNASRFDGRKNMLTDVMAYQPLRAFFRRLSKECQCTITPHRFRHTIATDMMKSPDRNLKVVQTLLGHSSVAVTLEYVEGNMDSLRLALDEVFDRQG</sequence>
<evidence type="ECO:0000256" key="2">
    <source>
        <dbReference type="ARBA" id="ARBA00022908"/>
    </source>
</evidence>
<protein>
    <submittedName>
        <fullName evidence="9">Site-specific integrase</fullName>
    </submittedName>
</protein>
<dbReference type="InterPro" id="IPR013762">
    <property type="entry name" value="Integrase-like_cat_sf"/>
</dbReference>
<evidence type="ECO:0000313" key="10">
    <source>
        <dbReference type="Proteomes" id="UP000017700"/>
    </source>
</evidence>
<dbReference type="GO" id="GO:0015074">
    <property type="term" value="P:DNA integration"/>
    <property type="evidence" value="ECO:0007669"/>
    <property type="project" value="UniProtKB-KW"/>
</dbReference>
<evidence type="ECO:0000256" key="3">
    <source>
        <dbReference type="ARBA" id="ARBA00023125"/>
    </source>
</evidence>
<dbReference type="InterPro" id="IPR010998">
    <property type="entry name" value="Integrase_recombinase_N"/>
</dbReference>
<dbReference type="PROSITE" id="PS51900">
    <property type="entry name" value="CB"/>
    <property type="match status" value="1"/>
</dbReference>
<dbReference type="InterPro" id="IPR002104">
    <property type="entry name" value="Integrase_catalytic"/>
</dbReference>
<dbReference type="PROSITE" id="PS51898">
    <property type="entry name" value="TYR_RECOMBINASE"/>
    <property type="match status" value="1"/>
</dbReference>
<dbReference type="GO" id="GO:0003677">
    <property type="term" value="F:DNA binding"/>
    <property type="evidence" value="ECO:0007669"/>
    <property type="project" value="UniProtKB-UniRule"/>
</dbReference>
<evidence type="ECO:0000256" key="5">
    <source>
        <dbReference type="PROSITE-ProRule" id="PRU01248"/>
    </source>
</evidence>
<evidence type="ECO:0000256" key="1">
    <source>
        <dbReference type="ARBA" id="ARBA00008857"/>
    </source>
</evidence>
<reference evidence="8 11" key="3">
    <citation type="submission" date="2017-11" db="EMBL/GenBank/DDBJ databases">
        <title>Complete genome sequence of Serratia sp. ATCC 39006 LacA.</title>
        <authorList>
            <person name="Hampton H.G."/>
            <person name="Jackson S.A."/>
            <person name="Jauregui R."/>
            <person name="Poulter G.T.M."/>
            <person name="Salmond G.P.C."/>
            <person name="Fineran P.C."/>
        </authorList>
    </citation>
    <scope>NUCLEOTIDE SEQUENCE [LARGE SCALE GENOMIC DNA]</scope>
    <source>
        <strain evidence="8 11">ATCC 39006</strain>
    </source>
</reference>
<organism evidence="9 10">
    <name type="scientific">Serratia sp. (strain ATCC 39006)</name>
    <name type="common">Prodigiosinella confusarubida</name>
    <dbReference type="NCBI Taxonomy" id="104623"/>
    <lineage>
        <taxon>Bacteria</taxon>
        <taxon>Pseudomonadati</taxon>
        <taxon>Pseudomonadota</taxon>
        <taxon>Gammaproteobacteria</taxon>
        <taxon>Enterobacterales</taxon>
        <taxon>Pectobacteriaceae</taxon>
        <taxon>Prodigiosinella</taxon>
    </lineage>
</organism>